<gene>
    <name evidence="1" type="ORF">HPB50_010989</name>
</gene>
<evidence type="ECO:0000313" key="1">
    <source>
        <dbReference type="EMBL" id="KAH6942845.1"/>
    </source>
</evidence>
<organism evidence="1 2">
    <name type="scientific">Hyalomma asiaticum</name>
    <name type="common">Tick</name>
    <dbReference type="NCBI Taxonomy" id="266040"/>
    <lineage>
        <taxon>Eukaryota</taxon>
        <taxon>Metazoa</taxon>
        <taxon>Ecdysozoa</taxon>
        <taxon>Arthropoda</taxon>
        <taxon>Chelicerata</taxon>
        <taxon>Arachnida</taxon>
        <taxon>Acari</taxon>
        <taxon>Parasitiformes</taxon>
        <taxon>Ixodida</taxon>
        <taxon>Ixodoidea</taxon>
        <taxon>Ixodidae</taxon>
        <taxon>Hyalomminae</taxon>
        <taxon>Hyalomma</taxon>
    </lineage>
</organism>
<comment type="caution">
    <text evidence="1">The sequence shown here is derived from an EMBL/GenBank/DDBJ whole genome shotgun (WGS) entry which is preliminary data.</text>
</comment>
<accession>A0ACB7T783</accession>
<name>A0ACB7T783_HYAAI</name>
<dbReference type="Proteomes" id="UP000821845">
    <property type="component" value="Chromosome 10"/>
</dbReference>
<sequence>MIRTLCYRYQNSRQKLWVEPLPCNMNLELHPGRRLACAAALHTRHSDRPEGKHVDGLSFRADTITHAEEVWLWHWPPHPTSRTTLTDLRSACSQYLQGSITPLAARLLEAASWRFNHHCIRVFWTPRHSGLPGNEPANAAARASPNRAVAPLCPETEYGNTKLMRFREILGLLPGFAPSLPEPRTRPAVARHFLPEINDTCSTCPVLADTYHVVASCPANPVPSSSPFPIPTREAWEEHVLGCSTMAAQRSLVARARAAASSSGVPE</sequence>
<evidence type="ECO:0000313" key="2">
    <source>
        <dbReference type="Proteomes" id="UP000821845"/>
    </source>
</evidence>
<dbReference type="EMBL" id="CM023490">
    <property type="protein sequence ID" value="KAH6942845.1"/>
    <property type="molecule type" value="Genomic_DNA"/>
</dbReference>
<keyword evidence="2" id="KW-1185">Reference proteome</keyword>
<protein>
    <submittedName>
        <fullName evidence="1">Uncharacterized protein</fullName>
    </submittedName>
</protein>
<reference evidence="1" key="1">
    <citation type="submission" date="2020-05" db="EMBL/GenBank/DDBJ databases">
        <title>Large-scale comparative analyses of tick genomes elucidate their genetic diversity and vector capacities.</title>
        <authorList>
            <person name="Jia N."/>
            <person name="Wang J."/>
            <person name="Shi W."/>
            <person name="Du L."/>
            <person name="Sun Y."/>
            <person name="Zhan W."/>
            <person name="Jiang J."/>
            <person name="Wang Q."/>
            <person name="Zhang B."/>
            <person name="Ji P."/>
            <person name="Sakyi L.B."/>
            <person name="Cui X."/>
            <person name="Yuan T."/>
            <person name="Jiang B."/>
            <person name="Yang W."/>
            <person name="Lam T.T.-Y."/>
            <person name="Chang Q."/>
            <person name="Ding S."/>
            <person name="Wang X."/>
            <person name="Zhu J."/>
            <person name="Ruan X."/>
            <person name="Zhao L."/>
            <person name="Wei J."/>
            <person name="Que T."/>
            <person name="Du C."/>
            <person name="Cheng J."/>
            <person name="Dai P."/>
            <person name="Han X."/>
            <person name="Huang E."/>
            <person name="Gao Y."/>
            <person name="Liu J."/>
            <person name="Shao H."/>
            <person name="Ye R."/>
            <person name="Li L."/>
            <person name="Wei W."/>
            <person name="Wang X."/>
            <person name="Wang C."/>
            <person name="Yang T."/>
            <person name="Huo Q."/>
            <person name="Li W."/>
            <person name="Guo W."/>
            <person name="Chen H."/>
            <person name="Zhou L."/>
            <person name="Ni X."/>
            <person name="Tian J."/>
            <person name="Zhou Y."/>
            <person name="Sheng Y."/>
            <person name="Liu T."/>
            <person name="Pan Y."/>
            <person name="Xia L."/>
            <person name="Li J."/>
            <person name="Zhao F."/>
            <person name="Cao W."/>
        </authorList>
    </citation>
    <scope>NUCLEOTIDE SEQUENCE</scope>
    <source>
        <strain evidence="1">Hyas-2018</strain>
    </source>
</reference>
<proteinExistence type="predicted"/>